<comment type="function">
    <text evidence="6">H(+)-stimulated, divalent metal cation uptake system.</text>
</comment>
<keyword evidence="5 6" id="KW-0472">Membrane</keyword>
<evidence type="ECO:0000256" key="4">
    <source>
        <dbReference type="ARBA" id="ARBA00022989"/>
    </source>
</evidence>
<feature type="transmembrane region" description="Helical" evidence="6">
    <location>
        <begin position="208"/>
        <end position="228"/>
    </location>
</feature>
<comment type="subcellular location">
    <subcellularLocation>
        <location evidence="6">Cell membrane</location>
        <topology evidence="6">Multi-pass membrane protein</topology>
    </subcellularLocation>
    <subcellularLocation>
        <location evidence="1">Membrane</location>
        <topology evidence="1">Multi-pass membrane protein</topology>
    </subcellularLocation>
</comment>
<evidence type="ECO:0000313" key="7">
    <source>
        <dbReference type="EMBL" id="NQE34531.1"/>
    </source>
</evidence>
<keyword evidence="8" id="KW-1185">Reference proteome</keyword>
<evidence type="ECO:0000256" key="2">
    <source>
        <dbReference type="ARBA" id="ARBA00022448"/>
    </source>
</evidence>
<comment type="caution">
    <text evidence="7">The sequence shown here is derived from an EMBL/GenBank/DDBJ whole genome shotgun (WGS) entry which is preliminary data.</text>
</comment>
<dbReference type="InterPro" id="IPR001046">
    <property type="entry name" value="NRAMP_fam"/>
</dbReference>
<dbReference type="EMBL" id="SRRZ01000033">
    <property type="protein sequence ID" value="NQE34531.1"/>
    <property type="molecule type" value="Genomic_DNA"/>
</dbReference>
<feature type="transmembrane region" description="Helical" evidence="6">
    <location>
        <begin position="59"/>
        <end position="86"/>
    </location>
</feature>
<accession>A0ABX2CW03</accession>
<dbReference type="NCBIfam" id="TIGR01197">
    <property type="entry name" value="nramp"/>
    <property type="match status" value="1"/>
</dbReference>
<keyword evidence="6" id="KW-0769">Symport</keyword>
<feature type="transmembrane region" description="Helical" evidence="6">
    <location>
        <begin position="408"/>
        <end position="430"/>
    </location>
</feature>
<gene>
    <name evidence="6 7" type="primary">mntH</name>
    <name evidence="7" type="ORF">E5S67_02257</name>
</gene>
<dbReference type="PANTHER" id="PTHR11706">
    <property type="entry name" value="SOLUTE CARRIER PROTEIN FAMILY 11 MEMBER"/>
    <property type="match status" value="1"/>
</dbReference>
<comment type="similarity">
    <text evidence="6">Belongs to the NRAMP family.</text>
</comment>
<dbReference type="NCBIfam" id="NF037982">
    <property type="entry name" value="Nramp_1"/>
    <property type="match status" value="1"/>
</dbReference>
<keyword evidence="2 6" id="KW-0813">Transport</keyword>
<organism evidence="7 8">
    <name type="scientific">Microcoleus asticus IPMA8</name>
    <dbReference type="NCBI Taxonomy" id="2563858"/>
    <lineage>
        <taxon>Bacteria</taxon>
        <taxon>Bacillati</taxon>
        <taxon>Cyanobacteriota</taxon>
        <taxon>Cyanophyceae</taxon>
        <taxon>Oscillatoriophycideae</taxon>
        <taxon>Oscillatoriales</taxon>
        <taxon>Microcoleaceae</taxon>
        <taxon>Microcoleus</taxon>
        <taxon>Microcoleus asticus</taxon>
    </lineage>
</organism>
<evidence type="ECO:0000313" key="8">
    <source>
        <dbReference type="Proteomes" id="UP000702425"/>
    </source>
</evidence>
<dbReference type="RefSeq" id="WP_172187160.1">
    <property type="nucleotide sequence ID" value="NZ_CAWPPK010000245.1"/>
</dbReference>
<protein>
    <recommendedName>
        <fullName evidence="6">Divalent metal cation transporter MntH</fullName>
    </recommendedName>
</protein>
<dbReference type="HAMAP" id="MF_00221">
    <property type="entry name" value="NRAMP"/>
    <property type="match status" value="1"/>
</dbReference>
<evidence type="ECO:0000256" key="6">
    <source>
        <dbReference type="HAMAP-Rule" id="MF_00221"/>
    </source>
</evidence>
<keyword evidence="4 6" id="KW-1133">Transmembrane helix</keyword>
<proteinExistence type="inferred from homology"/>
<dbReference type="PANTHER" id="PTHR11706:SF33">
    <property type="entry name" value="NATURAL RESISTANCE-ASSOCIATED MACROPHAGE PROTEIN 2"/>
    <property type="match status" value="1"/>
</dbReference>
<dbReference type="PRINTS" id="PR00447">
    <property type="entry name" value="NATRESASSCMP"/>
</dbReference>
<evidence type="ECO:0000256" key="3">
    <source>
        <dbReference type="ARBA" id="ARBA00022692"/>
    </source>
</evidence>
<keyword evidence="6" id="KW-0406">Ion transport</keyword>
<evidence type="ECO:0000256" key="1">
    <source>
        <dbReference type="ARBA" id="ARBA00004141"/>
    </source>
</evidence>
<feature type="transmembrane region" description="Helical" evidence="6">
    <location>
        <begin position="295"/>
        <end position="315"/>
    </location>
</feature>
<feature type="transmembrane region" description="Helical" evidence="6">
    <location>
        <begin position="106"/>
        <end position="129"/>
    </location>
</feature>
<reference evidence="7 8" key="1">
    <citation type="journal article" date="2020" name="Sci. Rep.">
        <title>A novel cyanobacterial geosmin producer, revising GeoA distribution and dispersion patterns in Bacteria.</title>
        <authorList>
            <person name="Churro C."/>
            <person name="Semedo-Aguiar A.P."/>
            <person name="Silva A.D."/>
            <person name="Pereira-Leal J.B."/>
            <person name="Leite R.B."/>
        </authorList>
    </citation>
    <scope>NUCLEOTIDE SEQUENCE [LARGE SCALE GENOMIC DNA]</scope>
    <source>
        <strain evidence="7 8">IPMA8</strain>
    </source>
</reference>
<dbReference type="Proteomes" id="UP000702425">
    <property type="component" value="Unassembled WGS sequence"/>
</dbReference>
<evidence type="ECO:0000256" key="5">
    <source>
        <dbReference type="ARBA" id="ARBA00023136"/>
    </source>
</evidence>
<dbReference type="Pfam" id="PF01566">
    <property type="entry name" value="Nramp"/>
    <property type="match status" value="1"/>
</dbReference>
<dbReference type="NCBIfam" id="NF001923">
    <property type="entry name" value="PRK00701.1"/>
    <property type="match status" value="1"/>
</dbReference>
<feature type="transmembrane region" description="Helical" evidence="6">
    <location>
        <begin position="163"/>
        <end position="185"/>
    </location>
</feature>
<name>A0ABX2CW03_9CYAN</name>
<feature type="transmembrane region" description="Helical" evidence="6">
    <location>
        <begin position="371"/>
        <end position="396"/>
    </location>
</feature>
<keyword evidence="3 6" id="KW-0812">Transmembrane</keyword>
<keyword evidence="6" id="KW-1003">Cell membrane</keyword>
<feature type="transmembrane region" description="Helical" evidence="6">
    <location>
        <begin position="347"/>
        <end position="365"/>
    </location>
</feature>
<sequence>MTDPENRPSLPEVHRSIPVPNSKDFWRTMLAYAGPGYLVSVGYMDPGNWATDLAGGAKFGYALLSVILLSNLMAILLQSLCVRLGVVTGRDLAQACRDYFSPRVSFLLWILCEIAISACDLAELVGSAIGLQLLFGIPLVWGVCITALDVIMVLFLQGKGFRYIEALVITIIAIIGGCFIAEIFFAKPDPGGVLLGYVPKLEILQNQGMLYIAVGILGATVMPHNLYLHSSIVQTRAWQETSDKKWEAIKFSTIDSTVALSIALFINSAILILSAATFHFSGYQEVAEIQDAYKLLSPVLGVGSASAIFAFALLASGQNSTLTATLAGQIVMEGFLNFRLRPWLRRLLTRLVAIVPALISIILFGEGSTTNLLVFSQVILSLQLPFAVIPLVMFTSNRRLMGEFVNPFWLKAVAWLVASIIVGLNSWLLLQTLF</sequence>
<feature type="transmembrane region" description="Helical" evidence="6">
    <location>
        <begin position="249"/>
        <end position="275"/>
    </location>
</feature>
<feature type="transmembrane region" description="Helical" evidence="6">
    <location>
        <begin position="135"/>
        <end position="156"/>
    </location>
</feature>